<reference evidence="3" key="1">
    <citation type="submission" date="2014-11" db="EMBL/GenBank/DDBJ databases">
        <authorList>
            <person name="Wibberg D."/>
        </authorList>
    </citation>
    <scope>NUCLEOTIDE SEQUENCE [LARGE SCALE GENOMIC DNA]</scope>
    <source>
        <strain evidence="3">L3</strain>
    </source>
</reference>
<dbReference type="PANTHER" id="PTHR37291:SF1">
    <property type="entry name" value="TYPE IV METHYL-DIRECTED RESTRICTION ENZYME ECOKMCRB SUBUNIT"/>
    <property type="match status" value="1"/>
</dbReference>
<dbReference type="SMART" id="SM00382">
    <property type="entry name" value="AAA"/>
    <property type="match status" value="1"/>
</dbReference>
<dbReference type="InterPro" id="IPR052934">
    <property type="entry name" value="Methyl-DNA_Rec/Restrict_Enz"/>
</dbReference>
<protein>
    <submittedName>
        <fullName evidence="2">ATPase AAA domian protein</fullName>
    </submittedName>
</protein>
<dbReference type="CDD" id="cd00009">
    <property type="entry name" value="AAA"/>
    <property type="match status" value="1"/>
</dbReference>
<dbReference type="PANTHER" id="PTHR37291">
    <property type="entry name" value="5-METHYLCYTOSINE-SPECIFIC RESTRICTION ENZYME B"/>
    <property type="match status" value="1"/>
</dbReference>
<feature type="domain" description="AAA+ ATPase" evidence="1">
    <location>
        <begin position="311"/>
        <end position="469"/>
    </location>
</feature>
<dbReference type="InterPro" id="IPR011704">
    <property type="entry name" value="ATPase_dyneun-rel_AAA"/>
</dbReference>
<dbReference type="Proteomes" id="UP000032809">
    <property type="component" value="Chromosome I"/>
</dbReference>
<dbReference type="PATRIC" id="fig|1006576.9.peg.1654"/>
<organism evidence="2 3">
    <name type="scientific">Defluviitoga tunisiensis</name>
    <dbReference type="NCBI Taxonomy" id="1006576"/>
    <lineage>
        <taxon>Bacteria</taxon>
        <taxon>Thermotogati</taxon>
        <taxon>Thermotogota</taxon>
        <taxon>Thermotogae</taxon>
        <taxon>Petrotogales</taxon>
        <taxon>Petrotogaceae</taxon>
        <taxon>Defluviitoga</taxon>
    </lineage>
</organism>
<dbReference type="STRING" id="1006576.DTL3_1659"/>
<name>A0A0C7P081_DEFTU</name>
<dbReference type="KEGG" id="dtn:DTL3_1659"/>
<sequence length="568" mass="67266">MIKISENAKTPSFEWTNFYMKFADKLLEYKNDRTNLIKLIDKVFDKSNLKNPFMENGELFDDICPFTVFSAFNRQIKMNNRITILKNIKEIFEIDEIVPSEFEGVTFVPPIFTRFFPKKSQRKEDDISNLWDLFEAAINYADNPSEINKITFIRNFDKVSAQYGIKWNITIVLYWIRPYSYLNLDEPNREYLLKEDSLYRDNILNISNLKNPPNGNIYLDIIDVCKEMFKNPDNPHHSFPELSYEALKLWKNKKKKTNINKDEELALKKTVQEHDEKYKESKYEKYTKEDFLEEVFMNEKQYNTLVNLLTMKKNLILQGPPGVGKTFVAKRLAYSIIGERDTERVTMIQFHQSYSYEDFILGYRPKEDGFELKTGPFYEFCKKASNDPNRKYFFIIDEINRGNISKIFGELLMLIEKDKRGEEIKLLYTDELFTVPENLYIIGTMNTADRSIAIIDYALRRRFSFFDLKPAFESEKFETNVIEKNSNPKFKALINTIKDLNKEISRDDSLGEGFQIGHSYFCPNGGSVPNEWLENIVEYEIIPLLKEYWYDNQDKLNDWIKELKGVIK</sequence>
<dbReference type="GO" id="GO:0005524">
    <property type="term" value="F:ATP binding"/>
    <property type="evidence" value="ECO:0007669"/>
    <property type="project" value="InterPro"/>
</dbReference>
<evidence type="ECO:0000259" key="1">
    <source>
        <dbReference type="SMART" id="SM00382"/>
    </source>
</evidence>
<dbReference type="REBASE" id="106555">
    <property type="entry name" value="DtuL3McrBCP"/>
</dbReference>
<dbReference type="HOGENOM" id="CLU_008747_1_1_0"/>
<accession>A0A0C7P081</accession>
<evidence type="ECO:0000313" key="2">
    <source>
        <dbReference type="EMBL" id="CEP78948.1"/>
    </source>
</evidence>
<dbReference type="Gene3D" id="3.40.50.300">
    <property type="entry name" value="P-loop containing nucleotide triphosphate hydrolases"/>
    <property type="match status" value="1"/>
</dbReference>
<proteinExistence type="predicted"/>
<gene>
    <name evidence="2" type="ORF">DTL3_1659</name>
</gene>
<keyword evidence="3" id="KW-1185">Reference proteome</keyword>
<dbReference type="Pfam" id="PF07728">
    <property type="entry name" value="AAA_5"/>
    <property type="match status" value="1"/>
</dbReference>
<dbReference type="InterPro" id="IPR003593">
    <property type="entry name" value="AAA+_ATPase"/>
</dbReference>
<dbReference type="RefSeq" id="WP_197539528.1">
    <property type="nucleotide sequence ID" value="NZ_LN824141.1"/>
</dbReference>
<evidence type="ECO:0000313" key="3">
    <source>
        <dbReference type="Proteomes" id="UP000032809"/>
    </source>
</evidence>
<dbReference type="AlphaFoldDB" id="A0A0C7P081"/>
<dbReference type="EMBL" id="LN824141">
    <property type="protein sequence ID" value="CEP78948.1"/>
    <property type="molecule type" value="Genomic_DNA"/>
</dbReference>
<dbReference type="GO" id="GO:0016887">
    <property type="term" value="F:ATP hydrolysis activity"/>
    <property type="evidence" value="ECO:0007669"/>
    <property type="project" value="InterPro"/>
</dbReference>
<dbReference type="InterPro" id="IPR027417">
    <property type="entry name" value="P-loop_NTPase"/>
</dbReference>
<dbReference type="SUPFAM" id="SSF52540">
    <property type="entry name" value="P-loop containing nucleoside triphosphate hydrolases"/>
    <property type="match status" value="1"/>
</dbReference>